<dbReference type="SMART" id="SM00564">
    <property type="entry name" value="PQQ"/>
    <property type="match status" value="6"/>
</dbReference>
<dbReference type="PROSITE" id="PS00678">
    <property type="entry name" value="WD_REPEATS_1"/>
    <property type="match status" value="3"/>
</dbReference>
<dbReference type="InterPro" id="IPR055442">
    <property type="entry name" value="Beta-prop_EML-like_2nd"/>
</dbReference>
<reference evidence="6" key="1">
    <citation type="submission" date="2023-03" db="EMBL/GenBank/DDBJ databases">
        <title>Massive genome expansion in bonnet fungi (Mycena s.s.) driven by repeated elements and novel gene families across ecological guilds.</title>
        <authorList>
            <consortium name="Lawrence Berkeley National Laboratory"/>
            <person name="Harder C.B."/>
            <person name="Miyauchi S."/>
            <person name="Viragh M."/>
            <person name="Kuo A."/>
            <person name="Thoen E."/>
            <person name="Andreopoulos B."/>
            <person name="Lu D."/>
            <person name="Skrede I."/>
            <person name="Drula E."/>
            <person name="Henrissat B."/>
            <person name="Morin E."/>
            <person name="Kohler A."/>
            <person name="Barry K."/>
            <person name="LaButti K."/>
            <person name="Morin E."/>
            <person name="Salamov A."/>
            <person name="Lipzen A."/>
            <person name="Mereny Z."/>
            <person name="Hegedus B."/>
            <person name="Baldrian P."/>
            <person name="Stursova M."/>
            <person name="Weitz H."/>
            <person name="Taylor A."/>
            <person name="Grigoriev I.V."/>
            <person name="Nagy L.G."/>
            <person name="Martin F."/>
            <person name="Kauserud H."/>
        </authorList>
    </citation>
    <scope>NUCLEOTIDE SEQUENCE</scope>
    <source>
        <strain evidence="6">CBHHK200</strain>
    </source>
</reference>
<sequence length="731" mass="79001">MSDRDLYSRLLLATGNGYPLSYPQPSDDLPPECQARGVEIGDVGALSSDGSFNVFFNICRPHDDPANRFGVPAGFERVDLGPNPFVSKKTYHRPGSHVSNTKINKRRLDVDAQVDNVFSPMGAGAIIELSTASTQAAVLLLPDGGSRLDLRFSNRFRNLAIKHAQSWYAFVTGLGTAVENGDLYLITGVDKSVSWGVAAAKSHTEDGRISLKLSAAQIGSAGGSNTWHWEANSAFADMGPRRPPGEAQSTQNQTVFLRGFKIIIRYLAGRKIPQAILVGDSKPVTFLSQRWFNSFRGSTAPPAPTLALAGRSTPRDDDGSTPRDEEMNTVEYSPATRPFHPADAINKHILESFPEIPSVVVIHDDEWSSVLEENEEAVPDESELIRRIFTKYEPRSLFGGFYLRDKSESATVRIWDITTGAEVTMEGHSGQVNSVAFSPDSVHVVSGSNDKTVRIWDAKTGAEVINMKGHSNTVYSVAFSPDGARVVSGSRDKTVRIWDAMTGAEVTNMMGHSKTVYSVAFSPDGKRVVSGSDDETMRIWDTTTGTEVTKMEVSSDALDSDSPSGPFYSVAFSPDGKLVVSGSDDETVRIWDAMTGTKVTKMEGHSGSVYSVAFSPNGTLIVSGSDDETVRIWDTMTGAEVTNMKGHSGGVRSVAFSPNGVYVVSGSDDETVRIWDARTGAEVTKMEGLYSVAFSPDGTRIVSTNNLAGQGVPDAVRTTPNIVTYKQTLEL</sequence>
<dbReference type="Pfam" id="PF00400">
    <property type="entry name" value="WD40"/>
    <property type="match status" value="2"/>
</dbReference>
<dbReference type="CDD" id="cd00200">
    <property type="entry name" value="WD40"/>
    <property type="match status" value="1"/>
</dbReference>
<dbReference type="PANTHER" id="PTHR22847">
    <property type="entry name" value="WD40 REPEAT PROTEIN"/>
    <property type="match status" value="1"/>
</dbReference>
<dbReference type="PROSITE" id="PS50294">
    <property type="entry name" value="WD_REPEATS_REGION"/>
    <property type="match status" value="6"/>
</dbReference>
<dbReference type="AlphaFoldDB" id="A0AAD6S1Y6"/>
<dbReference type="InterPro" id="IPR036322">
    <property type="entry name" value="WD40_repeat_dom_sf"/>
</dbReference>
<evidence type="ECO:0000256" key="2">
    <source>
        <dbReference type="ARBA" id="ARBA00022737"/>
    </source>
</evidence>
<feature type="repeat" description="WD" evidence="3">
    <location>
        <begin position="509"/>
        <end position="550"/>
    </location>
</feature>
<dbReference type="InterPro" id="IPR020472">
    <property type="entry name" value="WD40_PAC1"/>
</dbReference>
<evidence type="ECO:0000256" key="1">
    <source>
        <dbReference type="ARBA" id="ARBA00022574"/>
    </source>
</evidence>
<keyword evidence="2" id="KW-0677">Repeat</keyword>
<evidence type="ECO:0000256" key="3">
    <source>
        <dbReference type="PROSITE-ProRule" id="PRU00221"/>
    </source>
</evidence>
<organism evidence="6 7">
    <name type="scientific">Mycena alexandri</name>
    <dbReference type="NCBI Taxonomy" id="1745969"/>
    <lineage>
        <taxon>Eukaryota</taxon>
        <taxon>Fungi</taxon>
        <taxon>Dikarya</taxon>
        <taxon>Basidiomycota</taxon>
        <taxon>Agaricomycotina</taxon>
        <taxon>Agaricomycetes</taxon>
        <taxon>Agaricomycetidae</taxon>
        <taxon>Agaricales</taxon>
        <taxon>Marasmiineae</taxon>
        <taxon>Mycenaceae</taxon>
        <taxon>Mycena</taxon>
    </lineage>
</organism>
<feature type="repeat" description="WD" evidence="3">
    <location>
        <begin position="644"/>
        <end position="685"/>
    </location>
</feature>
<evidence type="ECO:0000259" key="5">
    <source>
        <dbReference type="Pfam" id="PF23414"/>
    </source>
</evidence>
<feature type="region of interest" description="Disordered" evidence="4">
    <location>
        <begin position="302"/>
        <end position="328"/>
    </location>
</feature>
<dbReference type="InterPro" id="IPR019775">
    <property type="entry name" value="WD40_repeat_CS"/>
</dbReference>
<dbReference type="EMBL" id="JARJCM010000411">
    <property type="protein sequence ID" value="KAJ7017427.1"/>
    <property type="molecule type" value="Genomic_DNA"/>
</dbReference>
<feature type="repeat" description="WD" evidence="3">
    <location>
        <begin position="602"/>
        <end position="643"/>
    </location>
</feature>
<name>A0AAD6S1Y6_9AGAR</name>
<accession>A0AAD6S1Y6</accession>
<dbReference type="SMART" id="SM00320">
    <property type="entry name" value="WD40"/>
    <property type="match status" value="6"/>
</dbReference>
<dbReference type="InterPro" id="IPR015943">
    <property type="entry name" value="WD40/YVTN_repeat-like_dom_sf"/>
</dbReference>
<gene>
    <name evidence="6" type="ORF">C8F04DRAFT_1156399</name>
</gene>
<dbReference type="Pfam" id="PF23414">
    <property type="entry name" value="Beta-prop_EML_2"/>
    <property type="match status" value="1"/>
</dbReference>
<dbReference type="PROSITE" id="PS50082">
    <property type="entry name" value="WD_REPEATS_2"/>
    <property type="match status" value="6"/>
</dbReference>
<comment type="caution">
    <text evidence="6">The sequence shown here is derived from an EMBL/GenBank/DDBJ whole genome shotgun (WGS) entry which is preliminary data.</text>
</comment>
<evidence type="ECO:0000256" key="4">
    <source>
        <dbReference type="SAM" id="MobiDB-lite"/>
    </source>
</evidence>
<dbReference type="SUPFAM" id="SSF50978">
    <property type="entry name" value="WD40 repeat-like"/>
    <property type="match status" value="1"/>
</dbReference>
<dbReference type="PANTHER" id="PTHR22847:SF637">
    <property type="entry name" value="WD REPEAT DOMAIN 5B"/>
    <property type="match status" value="1"/>
</dbReference>
<evidence type="ECO:0000313" key="6">
    <source>
        <dbReference type="EMBL" id="KAJ7017427.1"/>
    </source>
</evidence>
<dbReference type="InterPro" id="IPR001680">
    <property type="entry name" value="WD40_rpt"/>
</dbReference>
<proteinExistence type="predicted"/>
<dbReference type="Gene3D" id="2.130.10.10">
    <property type="entry name" value="YVTN repeat-like/Quinoprotein amine dehydrogenase"/>
    <property type="match status" value="4"/>
</dbReference>
<protein>
    <submittedName>
        <fullName evidence="6">WD40-repeat-containing domain protein</fullName>
    </submittedName>
</protein>
<feature type="domain" description="EML-like second beta-propeller" evidence="5">
    <location>
        <begin position="516"/>
        <end position="694"/>
    </location>
</feature>
<feature type="repeat" description="WD" evidence="3">
    <location>
        <begin position="425"/>
        <end position="466"/>
    </location>
</feature>
<feature type="repeat" description="WD" evidence="3">
    <location>
        <begin position="467"/>
        <end position="508"/>
    </location>
</feature>
<keyword evidence="1 3" id="KW-0853">WD repeat</keyword>
<keyword evidence="7" id="KW-1185">Reference proteome</keyword>
<dbReference type="GO" id="GO:0005634">
    <property type="term" value="C:nucleus"/>
    <property type="evidence" value="ECO:0007669"/>
    <property type="project" value="TreeGrafter"/>
</dbReference>
<feature type="compositionally biased region" description="Basic and acidic residues" evidence="4">
    <location>
        <begin position="313"/>
        <end position="326"/>
    </location>
</feature>
<dbReference type="PRINTS" id="PR00320">
    <property type="entry name" value="GPROTEINBRPT"/>
</dbReference>
<dbReference type="GO" id="GO:1990234">
    <property type="term" value="C:transferase complex"/>
    <property type="evidence" value="ECO:0007669"/>
    <property type="project" value="UniProtKB-ARBA"/>
</dbReference>
<feature type="repeat" description="WD" evidence="3">
    <location>
        <begin position="560"/>
        <end position="601"/>
    </location>
</feature>
<dbReference type="InterPro" id="IPR018391">
    <property type="entry name" value="PQQ_b-propeller_rpt"/>
</dbReference>
<dbReference type="Proteomes" id="UP001218188">
    <property type="component" value="Unassembled WGS sequence"/>
</dbReference>
<evidence type="ECO:0000313" key="7">
    <source>
        <dbReference type="Proteomes" id="UP001218188"/>
    </source>
</evidence>